<dbReference type="GO" id="GO:0106274">
    <property type="term" value="F:NAD+-protein-arginine ADP-ribosyltransferase activity"/>
    <property type="evidence" value="ECO:0007669"/>
    <property type="project" value="UniProtKB-EC"/>
</dbReference>
<keyword evidence="5 7" id="KW-0521">NADP</keyword>
<comment type="catalytic activity">
    <reaction evidence="6 7">
        <text>L-arginyl-[protein] + NAD(+) = N(omega)-(ADP-D-ribosyl)-L-arginyl-[protein] + nicotinamide + H(+)</text>
        <dbReference type="Rhea" id="RHEA:19149"/>
        <dbReference type="Rhea" id="RHEA-COMP:10532"/>
        <dbReference type="Rhea" id="RHEA-COMP:15087"/>
        <dbReference type="ChEBI" id="CHEBI:15378"/>
        <dbReference type="ChEBI" id="CHEBI:17154"/>
        <dbReference type="ChEBI" id="CHEBI:29965"/>
        <dbReference type="ChEBI" id="CHEBI:57540"/>
        <dbReference type="ChEBI" id="CHEBI:142554"/>
        <dbReference type="EC" id="2.4.2.31"/>
    </reaction>
</comment>
<name>A0A498MTR6_LABRO</name>
<dbReference type="PRINTS" id="PR00970">
    <property type="entry name" value="RIBTRNSFRASE"/>
</dbReference>
<dbReference type="Proteomes" id="UP000290572">
    <property type="component" value="Unassembled WGS sequence"/>
</dbReference>
<keyword evidence="3 7" id="KW-0808">Transferase</keyword>
<feature type="chain" id="PRO_5019612831" description="NAD(P)(+)--arginine ADP-ribosyltransferase" evidence="7">
    <location>
        <begin position="18"/>
        <end position="245"/>
    </location>
</feature>
<evidence type="ECO:0000256" key="4">
    <source>
        <dbReference type="ARBA" id="ARBA00022695"/>
    </source>
</evidence>
<evidence type="ECO:0000256" key="5">
    <source>
        <dbReference type="ARBA" id="ARBA00022857"/>
    </source>
</evidence>
<dbReference type="GO" id="GO:0016779">
    <property type="term" value="F:nucleotidyltransferase activity"/>
    <property type="evidence" value="ECO:0007669"/>
    <property type="project" value="UniProtKB-KW"/>
</dbReference>
<keyword evidence="7" id="KW-0732">Signal</keyword>
<dbReference type="Gene3D" id="3.90.176.10">
    <property type="entry name" value="Toxin ADP-ribosyltransferase, Chain A, domain 1"/>
    <property type="match status" value="1"/>
</dbReference>
<dbReference type="GO" id="GO:0003950">
    <property type="term" value="F:NAD+ poly-ADP-ribosyltransferase activity"/>
    <property type="evidence" value="ECO:0007669"/>
    <property type="project" value="TreeGrafter"/>
</dbReference>
<dbReference type="PANTHER" id="PTHR10339">
    <property type="entry name" value="ADP-RIBOSYLTRANSFERASE"/>
    <property type="match status" value="1"/>
</dbReference>
<dbReference type="SUPFAM" id="SSF56399">
    <property type="entry name" value="ADP-ribosylation"/>
    <property type="match status" value="1"/>
</dbReference>
<dbReference type="AlphaFoldDB" id="A0A498MTR6"/>
<organism evidence="9 10">
    <name type="scientific">Labeo rohita</name>
    <name type="common">Indian major carp</name>
    <name type="synonym">Cyprinus rohita</name>
    <dbReference type="NCBI Taxonomy" id="84645"/>
    <lineage>
        <taxon>Eukaryota</taxon>
        <taxon>Metazoa</taxon>
        <taxon>Chordata</taxon>
        <taxon>Craniata</taxon>
        <taxon>Vertebrata</taxon>
        <taxon>Euteleostomi</taxon>
        <taxon>Actinopterygii</taxon>
        <taxon>Neopterygii</taxon>
        <taxon>Teleostei</taxon>
        <taxon>Ostariophysi</taxon>
        <taxon>Cypriniformes</taxon>
        <taxon>Cyprinidae</taxon>
        <taxon>Labeoninae</taxon>
        <taxon>Labeonini</taxon>
        <taxon>Labeo</taxon>
    </lineage>
</organism>
<proteinExistence type="inferred from homology"/>
<keyword evidence="4" id="KW-0548">Nucleotidyltransferase</keyword>
<protein>
    <recommendedName>
        <fullName evidence="7">NAD(P)(+)--arginine ADP-ribosyltransferase</fullName>
        <ecNumber evidence="7">2.4.2.31</ecNumber>
    </recommendedName>
    <alternativeName>
        <fullName evidence="7">Mono(ADP-ribosyl)transferase</fullName>
    </alternativeName>
</protein>
<dbReference type="InterPro" id="IPR000768">
    <property type="entry name" value="ART"/>
</dbReference>
<evidence type="ECO:0000256" key="1">
    <source>
        <dbReference type="ARBA" id="ARBA00009558"/>
    </source>
</evidence>
<feature type="region of interest" description="Disordered" evidence="8">
    <location>
        <begin position="182"/>
        <end position="207"/>
    </location>
</feature>
<evidence type="ECO:0000313" key="10">
    <source>
        <dbReference type="Proteomes" id="UP000290572"/>
    </source>
</evidence>
<evidence type="ECO:0000313" key="9">
    <source>
        <dbReference type="EMBL" id="RXN21716.1"/>
    </source>
</evidence>
<dbReference type="EC" id="2.4.2.31" evidence="7"/>
<keyword evidence="10" id="KW-1185">Reference proteome</keyword>
<dbReference type="PANTHER" id="PTHR10339:SF27">
    <property type="entry name" value="NAD(P)(+)--ARGININE ADP-RIBOSYLTRANSFERASE"/>
    <property type="match status" value="1"/>
</dbReference>
<evidence type="ECO:0000256" key="3">
    <source>
        <dbReference type="ARBA" id="ARBA00022679"/>
    </source>
</evidence>
<dbReference type="EMBL" id="QBIY01012610">
    <property type="protein sequence ID" value="RXN21716.1"/>
    <property type="molecule type" value="Genomic_DNA"/>
</dbReference>
<gene>
    <name evidence="9" type="ORF">ROHU_023965</name>
</gene>
<feature type="signal peptide" evidence="7">
    <location>
        <begin position="1"/>
        <end position="17"/>
    </location>
</feature>
<reference evidence="9 10" key="1">
    <citation type="submission" date="2018-03" db="EMBL/GenBank/DDBJ databases">
        <title>Draft genome sequence of Rohu Carp (Labeo rohita).</title>
        <authorList>
            <person name="Das P."/>
            <person name="Kushwaha B."/>
            <person name="Joshi C.G."/>
            <person name="Kumar D."/>
            <person name="Nagpure N.S."/>
            <person name="Sahoo L."/>
            <person name="Das S.P."/>
            <person name="Bit A."/>
            <person name="Patnaik S."/>
            <person name="Meher P.K."/>
            <person name="Jayasankar P."/>
            <person name="Koringa P.G."/>
            <person name="Patel N.V."/>
            <person name="Hinsu A.T."/>
            <person name="Kumar R."/>
            <person name="Pandey M."/>
            <person name="Agarwal S."/>
            <person name="Srivastava S."/>
            <person name="Singh M."/>
            <person name="Iquebal M.A."/>
            <person name="Jaiswal S."/>
            <person name="Angadi U.B."/>
            <person name="Kumar N."/>
            <person name="Raza M."/>
            <person name="Shah T.M."/>
            <person name="Rai A."/>
            <person name="Jena J.K."/>
        </authorList>
    </citation>
    <scope>NUCLEOTIDE SEQUENCE [LARGE SCALE GENOMIC DNA]</scope>
    <source>
        <strain evidence="9">DASCIFA01</strain>
        <tissue evidence="9">Testis</tissue>
    </source>
</reference>
<evidence type="ECO:0000256" key="7">
    <source>
        <dbReference type="RuleBase" id="RU361228"/>
    </source>
</evidence>
<evidence type="ECO:0000256" key="6">
    <source>
        <dbReference type="ARBA" id="ARBA00047597"/>
    </source>
</evidence>
<comment type="caution">
    <text evidence="9">The sequence shown here is derived from an EMBL/GenBank/DDBJ whole genome shotgun (WGS) entry which is preliminary data.</text>
</comment>
<evidence type="ECO:0000256" key="8">
    <source>
        <dbReference type="SAM" id="MobiDB-lite"/>
    </source>
</evidence>
<keyword evidence="7" id="KW-0520">NAD</keyword>
<evidence type="ECO:0000256" key="2">
    <source>
        <dbReference type="ARBA" id="ARBA00022676"/>
    </source>
</evidence>
<keyword evidence="2 7" id="KW-0328">Glycosyltransferase</keyword>
<sequence>MIEALLLISAAIGQVHSATTAEPILPLDMALSSVDDQYDGCTDKMAKLVTTKLLETELSSSTEFNTAWQKSKGKEPKEALTKNHMIAIYVYTDSIYKSLNEADRHDREKYIDKTYKWYSLHFLLTEAIQILKKTQKSCYSTYRSVHREFDKNVLNKEFNQYLGGECMADILISSTGVGFEVNSEDSQTGMGSGVDSEDSLTGTGSAVDSKRSITRAVSVAISETTHVGPQDLTLPTFYFLPSSSQ</sequence>
<dbReference type="Pfam" id="PF01129">
    <property type="entry name" value="ART"/>
    <property type="match status" value="1"/>
</dbReference>
<accession>A0A498MTR6</accession>
<dbReference type="InterPro" id="IPR050999">
    <property type="entry name" value="ADP-ribosyltransferase_ARG"/>
</dbReference>
<comment type="similarity">
    <text evidence="1 7">Belongs to the Arg-specific ADP-ribosyltransferase family.</text>
</comment>